<keyword evidence="4" id="KW-0862">Zinc</keyword>
<dbReference type="InterPro" id="IPR036397">
    <property type="entry name" value="RNaseH_sf"/>
</dbReference>
<dbReference type="GO" id="GO:0003899">
    <property type="term" value="F:DNA-directed RNA polymerase activity"/>
    <property type="evidence" value="ECO:0007669"/>
    <property type="project" value="UniProtKB-EC"/>
</dbReference>
<dbReference type="SUPFAM" id="SSF53098">
    <property type="entry name" value="Ribonuclease H-like"/>
    <property type="match status" value="1"/>
</dbReference>
<dbReference type="Pfam" id="PF22936">
    <property type="entry name" value="Pol_BBD"/>
    <property type="match status" value="1"/>
</dbReference>
<evidence type="ECO:0000256" key="1">
    <source>
        <dbReference type="ARBA" id="ARBA00022670"/>
    </source>
</evidence>
<dbReference type="Pfam" id="PF07727">
    <property type="entry name" value="RVT_2"/>
    <property type="match status" value="1"/>
</dbReference>
<dbReference type="Gramene" id="C.cajan_43738.t">
    <property type="protein sequence ID" value="C.cajan_43738.t"/>
    <property type="gene ID" value="C.cajan_43738"/>
</dbReference>
<keyword evidence="1" id="KW-0645">Protease</keyword>
<dbReference type="PROSITE" id="PS50158">
    <property type="entry name" value="ZF_CCHC"/>
    <property type="match status" value="1"/>
</dbReference>
<dbReference type="PANTHER" id="PTHR42648:SF20">
    <property type="entry name" value="RNA-DIRECTED DNA POLYMERASE"/>
    <property type="match status" value="1"/>
</dbReference>
<protein>
    <submittedName>
        <fullName evidence="7">Retrovirus-related Pol polyprotein from transposon TNT 1-94</fullName>
        <ecNumber evidence="7">2.7.7.6</ecNumber>
    </submittedName>
</protein>
<evidence type="ECO:0000256" key="2">
    <source>
        <dbReference type="ARBA" id="ARBA00022723"/>
    </source>
</evidence>
<dbReference type="PROSITE" id="PS50994">
    <property type="entry name" value="INTEGRASE"/>
    <property type="match status" value="1"/>
</dbReference>
<dbReference type="GO" id="GO:0008270">
    <property type="term" value="F:zinc ion binding"/>
    <property type="evidence" value="ECO:0007669"/>
    <property type="project" value="UniProtKB-KW"/>
</dbReference>
<dbReference type="InterPro" id="IPR039537">
    <property type="entry name" value="Retrotran_Ty1/copia-like"/>
</dbReference>
<evidence type="ECO:0000313" key="8">
    <source>
        <dbReference type="Proteomes" id="UP000075243"/>
    </source>
</evidence>
<dbReference type="Pfam" id="PF00665">
    <property type="entry name" value="rve"/>
    <property type="match status" value="1"/>
</dbReference>
<keyword evidence="4" id="KW-0863">Zinc-finger</keyword>
<evidence type="ECO:0000313" key="7">
    <source>
        <dbReference type="EMBL" id="KYP33726.1"/>
    </source>
</evidence>
<dbReference type="InterPro" id="IPR057670">
    <property type="entry name" value="SH3_retrovirus"/>
</dbReference>
<evidence type="ECO:0000259" key="6">
    <source>
        <dbReference type="PROSITE" id="PS50994"/>
    </source>
</evidence>
<feature type="domain" description="CCHC-type" evidence="5">
    <location>
        <begin position="151"/>
        <end position="164"/>
    </location>
</feature>
<dbReference type="OMA" id="AYNETAD"/>
<dbReference type="InterPro" id="IPR001878">
    <property type="entry name" value="Znf_CCHC"/>
</dbReference>
<dbReference type="InterPro" id="IPR001584">
    <property type="entry name" value="Integrase_cat-core"/>
</dbReference>
<evidence type="ECO:0000256" key="3">
    <source>
        <dbReference type="ARBA" id="ARBA00022801"/>
    </source>
</evidence>
<keyword evidence="2" id="KW-0479">Metal-binding</keyword>
<sequence length="880" mass="100418">MIYFQMEDGKPFSDQVHEFENIIYDMKMKEITLPDIMLVSLLISKLPPSWSEFARSLKHKPDHFTLSDLLVTLRIEDKYRISQKDSNKTPFQAKAHLVKNANKPKQKFFKKIGFSNNNKFGQSSHFSKNKNKAFNNNYKPKSKIQGNESFCFVCGRNNHFAKDCFHRRRQPKDITSDPKSSSQPQANVITANASSDSPSNRYHVTSPELNFIYNSNDWWIDSGANVHVCADKKLFSSYQECGTRTVSMGNGSLARVIGLGRVELELSSGNCLVLDEVFHVSEIRKNLISAALLVQQGFKVVFESNRVVISRHGSFVGKGYICDGLFKLSIMSSFINKNSSISSSSISNVECCDIWHGRLGHVNLNSIKRMMTLDLIPKSFNELKQKCEVCVQAKQPRKSFQNSVQKETCVLELIHSDICDSNGVITRGGKKYFITFIDDFSKYCYVYLIIHKSELFEKFKVYKAEVENQLERSIKILRSDRGGEYSSNEMGEFFETHGIIHEVTPPYAPQSNGIAERKNRTLLDMINAMLISSGLPDNLWGEALFTACHILNRIPYKNSDKTPYELWKNRKPNLKYLKVWGCLAKVNIPINKKRKIGPKTVDCVFLGYSLHSTTYRFLVIKSEVSEISNNIIMESRDAIFFENIFPLKNKLSKPVYDTSSSILPSSSTVNKDFETRISKRIRKAKDFGPGFYSFLLENDPKTYSEAMRYVDAPFWKEAINDEIDSLKINKTWFLTDLSPGCKSIGCKWVFRKKLRTDGSIDKFKARLVVIGYKQVEGVDFFDTYSPVSKVTTIRVLIALACVFNLEIHQMDVKTAFLNGDILIFGNNLHVINDVKSFLSSNFEMKDLGLVDVILGIKLIKNHDGIVLTQSHYVEKLLKKV</sequence>
<dbReference type="AlphaFoldDB" id="A0A151QU04"/>
<proteinExistence type="predicted"/>
<dbReference type="InterPro" id="IPR013103">
    <property type="entry name" value="RVT_2"/>
</dbReference>
<dbReference type="InterPro" id="IPR036875">
    <property type="entry name" value="Znf_CCHC_sf"/>
</dbReference>
<organism evidence="7 8">
    <name type="scientific">Cajanus cajan</name>
    <name type="common">Pigeon pea</name>
    <name type="synonym">Cajanus indicus</name>
    <dbReference type="NCBI Taxonomy" id="3821"/>
    <lineage>
        <taxon>Eukaryota</taxon>
        <taxon>Viridiplantae</taxon>
        <taxon>Streptophyta</taxon>
        <taxon>Embryophyta</taxon>
        <taxon>Tracheophyta</taxon>
        <taxon>Spermatophyta</taxon>
        <taxon>Magnoliopsida</taxon>
        <taxon>eudicotyledons</taxon>
        <taxon>Gunneridae</taxon>
        <taxon>Pentapetalae</taxon>
        <taxon>rosids</taxon>
        <taxon>fabids</taxon>
        <taxon>Fabales</taxon>
        <taxon>Fabaceae</taxon>
        <taxon>Papilionoideae</taxon>
        <taxon>50 kb inversion clade</taxon>
        <taxon>NPAAA clade</taxon>
        <taxon>indigoferoid/millettioid clade</taxon>
        <taxon>Phaseoleae</taxon>
        <taxon>Cajanus</taxon>
    </lineage>
</organism>
<dbReference type="InterPro" id="IPR054722">
    <property type="entry name" value="PolX-like_BBD"/>
</dbReference>
<keyword evidence="7" id="KW-0548">Nucleotidyltransferase</keyword>
<keyword evidence="7" id="KW-0808">Transferase</keyword>
<dbReference type="EMBL" id="KQ484796">
    <property type="protein sequence ID" value="KYP33726.1"/>
    <property type="molecule type" value="Genomic_DNA"/>
</dbReference>
<keyword evidence="3" id="KW-0378">Hydrolase</keyword>
<dbReference type="GO" id="GO:0008233">
    <property type="term" value="F:peptidase activity"/>
    <property type="evidence" value="ECO:0007669"/>
    <property type="project" value="UniProtKB-KW"/>
</dbReference>
<dbReference type="EC" id="2.7.7.6" evidence="7"/>
<evidence type="ECO:0000259" key="5">
    <source>
        <dbReference type="PROSITE" id="PS50158"/>
    </source>
</evidence>
<accession>A0A151QU04</accession>
<evidence type="ECO:0000256" key="4">
    <source>
        <dbReference type="PROSITE-ProRule" id="PRU00047"/>
    </source>
</evidence>
<dbReference type="GO" id="GO:0003676">
    <property type="term" value="F:nucleic acid binding"/>
    <property type="evidence" value="ECO:0007669"/>
    <property type="project" value="InterPro"/>
</dbReference>
<dbReference type="InterPro" id="IPR025724">
    <property type="entry name" value="GAG-pre-integrase_dom"/>
</dbReference>
<reference evidence="7" key="1">
    <citation type="journal article" date="2012" name="Nat. Biotechnol.">
        <title>Draft genome sequence of pigeonpea (Cajanus cajan), an orphan legume crop of resource-poor farmers.</title>
        <authorList>
            <person name="Varshney R.K."/>
            <person name="Chen W."/>
            <person name="Li Y."/>
            <person name="Bharti A.K."/>
            <person name="Saxena R.K."/>
            <person name="Schlueter J.A."/>
            <person name="Donoghue M.T."/>
            <person name="Azam S."/>
            <person name="Fan G."/>
            <person name="Whaley A.M."/>
            <person name="Farmer A.D."/>
            <person name="Sheridan J."/>
            <person name="Iwata A."/>
            <person name="Tuteja R."/>
            <person name="Penmetsa R.V."/>
            <person name="Wu W."/>
            <person name="Upadhyaya H.D."/>
            <person name="Yang S.P."/>
            <person name="Shah T."/>
            <person name="Saxena K.B."/>
            <person name="Michael T."/>
            <person name="McCombie W.R."/>
            <person name="Yang B."/>
            <person name="Zhang G."/>
            <person name="Yang H."/>
            <person name="Wang J."/>
            <person name="Spillane C."/>
            <person name="Cook D.R."/>
            <person name="May G.D."/>
            <person name="Xu X."/>
            <person name="Jackson S.A."/>
        </authorList>
    </citation>
    <scope>NUCLEOTIDE SEQUENCE [LARGE SCALE GENOMIC DNA]</scope>
</reference>
<dbReference type="Proteomes" id="UP000075243">
    <property type="component" value="Unassembled WGS sequence"/>
</dbReference>
<dbReference type="InterPro" id="IPR012337">
    <property type="entry name" value="RNaseH-like_sf"/>
</dbReference>
<gene>
    <name evidence="7" type="ORF">KK1_045402</name>
</gene>
<dbReference type="Pfam" id="PF14223">
    <property type="entry name" value="Retrotran_gag_2"/>
    <property type="match status" value="1"/>
</dbReference>
<dbReference type="GO" id="GO:0015074">
    <property type="term" value="P:DNA integration"/>
    <property type="evidence" value="ECO:0007669"/>
    <property type="project" value="InterPro"/>
</dbReference>
<dbReference type="Gene3D" id="3.30.420.10">
    <property type="entry name" value="Ribonuclease H-like superfamily/Ribonuclease H"/>
    <property type="match status" value="1"/>
</dbReference>
<dbReference type="GO" id="GO:0006508">
    <property type="term" value="P:proteolysis"/>
    <property type="evidence" value="ECO:0007669"/>
    <property type="project" value="UniProtKB-KW"/>
</dbReference>
<feature type="domain" description="Integrase catalytic" evidence="6">
    <location>
        <begin position="392"/>
        <end position="571"/>
    </location>
</feature>
<dbReference type="Pfam" id="PF13976">
    <property type="entry name" value="gag_pre-integrs"/>
    <property type="match status" value="1"/>
</dbReference>
<dbReference type="Pfam" id="PF25597">
    <property type="entry name" value="SH3_retrovirus"/>
    <property type="match status" value="1"/>
</dbReference>
<dbReference type="SUPFAM" id="SSF57756">
    <property type="entry name" value="Retrovirus zinc finger-like domains"/>
    <property type="match status" value="1"/>
</dbReference>
<keyword evidence="8" id="KW-1185">Reference proteome</keyword>
<name>A0A151QU04_CAJCA</name>
<dbReference type="PANTHER" id="PTHR42648">
    <property type="entry name" value="TRANSPOSASE, PUTATIVE-RELATED"/>
    <property type="match status" value="1"/>
</dbReference>